<reference evidence="2" key="1">
    <citation type="submission" date="2018-02" db="EMBL/GenBank/DDBJ databases">
        <authorList>
            <person name="Clavel T."/>
            <person name="Strowig T."/>
        </authorList>
    </citation>
    <scope>NUCLEOTIDE SEQUENCE [LARGE SCALE GENOMIC DNA]</scope>
    <source>
        <strain evidence="2">DSM 100764</strain>
    </source>
</reference>
<accession>A0A2V1IP73</accession>
<evidence type="ECO:0008006" key="3">
    <source>
        <dbReference type="Google" id="ProtNLM"/>
    </source>
</evidence>
<proteinExistence type="predicted"/>
<protein>
    <recommendedName>
        <fullName evidence="3">Conjugal transfer protein TraD</fullName>
    </recommendedName>
</protein>
<dbReference type="Proteomes" id="UP000244925">
    <property type="component" value="Unassembled WGS sequence"/>
</dbReference>
<name>A0A2V1IP73_9BACT</name>
<comment type="caution">
    <text evidence="1">The sequence shown here is derived from an EMBL/GenBank/DDBJ whole genome shotgun (WGS) entry which is preliminary data.</text>
</comment>
<dbReference type="AlphaFoldDB" id="A0A2V1IP73"/>
<keyword evidence="2" id="KW-1185">Reference proteome</keyword>
<sequence>MELLCIIALLASNLWLIRRHLRKPDSTSAGHPPKNEQPEPDCAQAKEIYYPSIIGESRLDDDFINSIIEKRVKEEVDSQVSTKVKEEVERVIMEKTRHEDVEIEPDKDPVQVPLNKLDETFTHKTISEAEGEDPEVAAPMENGDDFKAIESAVRCAKDEPHTEEEAAAAKTTLAGLQGTQIEERISLNPAVRTRILTILFGDEDSSSTSENLKTKKTVFSRTVDTRDIDEIKVNILT</sequence>
<dbReference type="RefSeq" id="WP_107036905.1">
    <property type="nucleotide sequence ID" value="NZ_CAONOM010000002.1"/>
</dbReference>
<dbReference type="EMBL" id="PUBV01000040">
    <property type="protein sequence ID" value="PWB05996.1"/>
    <property type="molecule type" value="Genomic_DNA"/>
</dbReference>
<organism evidence="1 2">
    <name type="scientific">Paramuribaculum intestinale</name>
    <dbReference type="NCBI Taxonomy" id="2094151"/>
    <lineage>
        <taxon>Bacteria</taxon>
        <taxon>Pseudomonadati</taxon>
        <taxon>Bacteroidota</taxon>
        <taxon>Bacteroidia</taxon>
        <taxon>Bacteroidales</taxon>
        <taxon>Muribaculaceae</taxon>
        <taxon>Paramuribaculum</taxon>
    </lineage>
</organism>
<gene>
    <name evidence="1" type="ORF">C5O25_11730</name>
</gene>
<evidence type="ECO:0000313" key="2">
    <source>
        <dbReference type="Proteomes" id="UP000244925"/>
    </source>
</evidence>
<evidence type="ECO:0000313" key="1">
    <source>
        <dbReference type="EMBL" id="PWB05996.1"/>
    </source>
</evidence>